<proteinExistence type="predicted"/>
<dbReference type="SMART" id="SM00267">
    <property type="entry name" value="GGDEF"/>
    <property type="match status" value="1"/>
</dbReference>
<dbReference type="InterPro" id="IPR044398">
    <property type="entry name" value="Globin-sensor_dom"/>
</dbReference>
<dbReference type="EC" id="2.7.7.65" evidence="1"/>
<dbReference type="InterPro" id="IPR050469">
    <property type="entry name" value="Diguanylate_Cyclase"/>
</dbReference>
<dbReference type="Gene3D" id="3.30.70.270">
    <property type="match status" value="1"/>
</dbReference>
<evidence type="ECO:0000313" key="6">
    <source>
        <dbReference type="Proteomes" id="UP001595776"/>
    </source>
</evidence>
<feature type="domain" description="GGDEF" evidence="4">
    <location>
        <begin position="221"/>
        <end position="345"/>
    </location>
</feature>
<dbReference type="PANTHER" id="PTHR45138:SF6">
    <property type="entry name" value="DIGUANYLATE CYCLASE DGCN"/>
    <property type="match status" value="1"/>
</dbReference>
<sequence>MQISDFEISNRMKLLGLRQSDLKQLASLQDKISAVLGAIVDEFYQKQTQIDEVILLIGDAETLARLRRSQYDYVLELFSGRYDAEYANSRLRIGMVHKRIGVDPKLYLAAIRSLKEILSRVISSLVEDAEKAFSLIDTLDKLIYFDTTLVFDAYILSLVSEIDAARSRTEKYALDLERKVEQRTKELERIARTDPLTGLYNRRSMADLFERELAHARRKRGTLCCAYFDVDKFKSINDEKGHVYGDQVLIAVGKAILSSIREVDIGCRYGGDEFCLILPDCSQDDARIICGRIIAAFNEKFPNHTLSIGVAQKGIEDTPTTQDLISAADKKMYESKKAEGSCISC</sequence>
<gene>
    <name evidence="5" type="ORF">ACFO5Q_06235</name>
</gene>
<dbReference type="InterPro" id="IPR043128">
    <property type="entry name" value="Rev_trsase/Diguanyl_cyclase"/>
</dbReference>
<dbReference type="Gene3D" id="1.10.490.10">
    <property type="entry name" value="Globins"/>
    <property type="match status" value="1"/>
</dbReference>
<dbReference type="PANTHER" id="PTHR45138">
    <property type="entry name" value="REGULATORY COMPONENTS OF SENSORY TRANSDUCTION SYSTEM"/>
    <property type="match status" value="1"/>
</dbReference>
<dbReference type="Pfam" id="PF11563">
    <property type="entry name" value="Protoglobin"/>
    <property type="match status" value="1"/>
</dbReference>
<evidence type="ECO:0000256" key="3">
    <source>
        <dbReference type="ARBA" id="ARBA00029839"/>
    </source>
</evidence>
<dbReference type="InterPro" id="IPR000160">
    <property type="entry name" value="GGDEF_dom"/>
</dbReference>
<dbReference type="InterPro" id="IPR009050">
    <property type="entry name" value="Globin-like_sf"/>
</dbReference>
<organism evidence="5 6">
    <name type="scientific">Kordiimonas lipolytica</name>
    <dbReference type="NCBI Taxonomy" id="1662421"/>
    <lineage>
        <taxon>Bacteria</taxon>
        <taxon>Pseudomonadati</taxon>
        <taxon>Pseudomonadota</taxon>
        <taxon>Alphaproteobacteria</taxon>
        <taxon>Kordiimonadales</taxon>
        <taxon>Kordiimonadaceae</taxon>
        <taxon>Kordiimonas</taxon>
    </lineage>
</organism>
<protein>
    <recommendedName>
        <fullName evidence="2">Diguanylate cyclase DosC</fullName>
        <ecNumber evidence="1">2.7.7.65</ecNumber>
    </recommendedName>
    <alternativeName>
        <fullName evidence="3">Direct oxygen-sensing cyclase</fullName>
    </alternativeName>
</protein>
<accession>A0ABV8U882</accession>
<evidence type="ECO:0000259" key="4">
    <source>
        <dbReference type="PROSITE" id="PS50887"/>
    </source>
</evidence>
<dbReference type="SUPFAM" id="SSF55073">
    <property type="entry name" value="Nucleotide cyclase"/>
    <property type="match status" value="1"/>
</dbReference>
<dbReference type="PROSITE" id="PS50887">
    <property type="entry name" value="GGDEF"/>
    <property type="match status" value="1"/>
</dbReference>
<dbReference type="SUPFAM" id="SSF46458">
    <property type="entry name" value="Globin-like"/>
    <property type="match status" value="1"/>
</dbReference>
<dbReference type="Proteomes" id="UP001595776">
    <property type="component" value="Unassembled WGS sequence"/>
</dbReference>
<keyword evidence="6" id="KW-1185">Reference proteome</keyword>
<dbReference type="InterPro" id="IPR012292">
    <property type="entry name" value="Globin/Proto"/>
</dbReference>
<dbReference type="InterPro" id="IPR029787">
    <property type="entry name" value="Nucleotide_cyclase"/>
</dbReference>
<dbReference type="EMBL" id="JBHSCR010000003">
    <property type="protein sequence ID" value="MFC4347439.1"/>
    <property type="molecule type" value="Genomic_DNA"/>
</dbReference>
<dbReference type="Pfam" id="PF00990">
    <property type="entry name" value="GGDEF"/>
    <property type="match status" value="1"/>
</dbReference>
<evidence type="ECO:0000256" key="1">
    <source>
        <dbReference type="ARBA" id="ARBA00012528"/>
    </source>
</evidence>
<dbReference type="NCBIfam" id="TIGR00254">
    <property type="entry name" value="GGDEF"/>
    <property type="match status" value="1"/>
</dbReference>
<evidence type="ECO:0000256" key="2">
    <source>
        <dbReference type="ARBA" id="ARBA00015125"/>
    </source>
</evidence>
<name>A0ABV8U882_9PROT</name>
<dbReference type="RefSeq" id="WP_197421341.1">
    <property type="nucleotide sequence ID" value="NZ_JBHSCR010000003.1"/>
</dbReference>
<evidence type="ECO:0000313" key="5">
    <source>
        <dbReference type="EMBL" id="MFC4347439.1"/>
    </source>
</evidence>
<reference evidence="6" key="1">
    <citation type="journal article" date="2019" name="Int. J. Syst. Evol. Microbiol.">
        <title>The Global Catalogue of Microorganisms (GCM) 10K type strain sequencing project: providing services to taxonomists for standard genome sequencing and annotation.</title>
        <authorList>
            <consortium name="The Broad Institute Genomics Platform"/>
            <consortium name="The Broad Institute Genome Sequencing Center for Infectious Disease"/>
            <person name="Wu L."/>
            <person name="Ma J."/>
        </authorList>
    </citation>
    <scope>NUCLEOTIDE SEQUENCE [LARGE SCALE GENOMIC DNA]</scope>
    <source>
        <strain evidence="6">CGMCC 1.15304</strain>
    </source>
</reference>
<dbReference type="CDD" id="cd01949">
    <property type="entry name" value="GGDEF"/>
    <property type="match status" value="1"/>
</dbReference>
<comment type="caution">
    <text evidence="5">The sequence shown here is derived from an EMBL/GenBank/DDBJ whole genome shotgun (WGS) entry which is preliminary data.</text>
</comment>